<evidence type="ECO:0000313" key="3">
    <source>
        <dbReference type="Proteomes" id="UP000061018"/>
    </source>
</evidence>
<keyword evidence="1" id="KW-0472">Membrane</keyword>
<dbReference type="Proteomes" id="UP000061018">
    <property type="component" value="Chromosome"/>
</dbReference>
<reference evidence="3" key="1">
    <citation type="journal article" date="2015" name="J. Biotechnol.">
        <title>Complete genome sequence of Streptomyces ambofaciens ATCC 23877, the spiramycin producer.</title>
        <authorList>
            <person name="Thibessard A."/>
            <person name="Haas D."/>
            <person name="Gerbaud C."/>
            <person name="Aigle B."/>
            <person name="Lautru S."/>
            <person name="Pernodet J.L."/>
            <person name="Leblond P."/>
        </authorList>
    </citation>
    <scope>NUCLEOTIDE SEQUENCE [LARGE SCALE GENOMIC DNA]</scope>
    <source>
        <strain evidence="3">ATCC 23877 / 3486 / DSM 40053 / JCM 4204 / NBRC 12836 / NRRL B-2516</strain>
    </source>
</reference>
<dbReference type="RefSeq" id="WP_053134424.1">
    <property type="nucleotide sequence ID" value="NZ_CP012382.1"/>
</dbReference>
<dbReference type="AlphaFoldDB" id="A0A0K2AVU2"/>
<gene>
    <name evidence="2" type="ORF">SAM23877_3961</name>
</gene>
<sequence length="175" mass="18135">MRRARSATTGREDGTGVPRGRTRWGPFAALVTLPALVLLPLLVVLVGLVLSESDGRGDGRAAEHVPCSEALRFGGAALPDGARPVGACTLQGFQDTHYGAAFRMPRTGVQDWLAHTYPDAPAPRADTCGGGDGDLCLDLGPARGLPGGVDAHAVQVRVEYGADGTALVRFSAFTT</sequence>
<keyword evidence="1" id="KW-0812">Transmembrane</keyword>
<proteinExistence type="predicted"/>
<accession>A0A0K2AVU2</accession>
<dbReference type="KEGG" id="samb:SAM23877_3961"/>
<evidence type="ECO:0000313" key="2">
    <source>
        <dbReference type="EMBL" id="AKZ57006.1"/>
    </source>
</evidence>
<dbReference type="EMBL" id="CP012382">
    <property type="protein sequence ID" value="AKZ57006.1"/>
    <property type="molecule type" value="Genomic_DNA"/>
</dbReference>
<evidence type="ECO:0000256" key="1">
    <source>
        <dbReference type="SAM" id="Phobius"/>
    </source>
</evidence>
<feature type="transmembrane region" description="Helical" evidence="1">
    <location>
        <begin position="27"/>
        <end position="50"/>
    </location>
</feature>
<protein>
    <submittedName>
        <fullName evidence="2">Putative membrane protein</fullName>
    </submittedName>
</protein>
<name>A0A0K2AVU2_STRA7</name>
<organism evidence="2 3">
    <name type="scientific">Streptomyces ambofaciens (strain ATCC 23877 / 3486 / DSM 40053 / JCM 4204 / NBRC 12836 / NRRL B-2516)</name>
    <dbReference type="NCBI Taxonomy" id="278992"/>
    <lineage>
        <taxon>Bacteria</taxon>
        <taxon>Bacillati</taxon>
        <taxon>Actinomycetota</taxon>
        <taxon>Actinomycetes</taxon>
        <taxon>Kitasatosporales</taxon>
        <taxon>Streptomycetaceae</taxon>
        <taxon>Streptomyces</taxon>
    </lineage>
</organism>
<keyword evidence="1" id="KW-1133">Transmembrane helix</keyword>